<sequence length="113" mass="13776">ALETVRLMIEWYMKNSHDDVSVFALSATYRPMKQNISVKEFVNRMEKRGIKIEPGERFNYYVIRHPDQKAKIHQKMILVKYFDNERMKIDMKYYIDTLVGTFARFINYHEQFQ</sequence>
<evidence type="ECO:0000259" key="5">
    <source>
        <dbReference type="Pfam" id="PF00136"/>
    </source>
</evidence>
<feature type="non-terminal residue" evidence="6">
    <location>
        <position position="1"/>
    </location>
</feature>
<evidence type="ECO:0000256" key="1">
    <source>
        <dbReference type="ARBA" id="ARBA00012417"/>
    </source>
</evidence>
<dbReference type="GO" id="GO:0003677">
    <property type="term" value="F:DNA binding"/>
    <property type="evidence" value="ECO:0007669"/>
    <property type="project" value="InterPro"/>
</dbReference>
<proteinExistence type="predicted"/>
<dbReference type="InterPro" id="IPR043502">
    <property type="entry name" value="DNA/RNA_pol_sf"/>
</dbReference>
<keyword evidence="7" id="KW-1185">Reference proteome</keyword>
<evidence type="ECO:0000256" key="2">
    <source>
        <dbReference type="ARBA" id="ARBA00022679"/>
    </source>
</evidence>
<dbReference type="InterPro" id="IPR042087">
    <property type="entry name" value="DNA_pol_B_thumb"/>
</dbReference>
<name>A0A9N9NZI5_9GLOM</name>
<evidence type="ECO:0000313" key="7">
    <source>
        <dbReference type="Proteomes" id="UP000789342"/>
    </source>
</evidence>
<accession>A0A9N9NZI5</accession>
<dbReference type="SUPFAM" id="SSF56672">
    <property type="entry name" value="DNA/RNA polymerases"/>
    <property type="match status" value="1"/>
</dbReference>
<keyword evidence="4" id="KW-0239">DNA-directed DNA polymerase</keyword>
<comment type="caution">
    <text evidence="6">The sequence shown here is derived from an EMBL/GenBank/DDBJ whole genome shotgun (WGS) entry which is preliminary data.</text>
</comment>
<dbReference type="GO" id="GO:0003887">
    <property type="term" value="F:DNA-directed DNA polymerase activity"/>
    <property type="evidence" value="ECO:0007669"/>
    <property type="project" value="UniProtKB-KW"/>
</dbReference>
<evidence type="ECO:0000256" key="4">
    <source>
        <dbReference type="ARBA" id="ARBA00022932"/>
    </source>
</evidence>
<feature type="domain" description="DNA-directed DNA polymerase family B multifunctional" evidence="5">
    <location>
        <begin position="15"/>
        <end position="106"/>
    </location>
</feature>
<feature type="non-terminal residue" evidence="6">
    <location>
        <position position="113"/>
    </location>
</feature>
<dbReference type="EC" id="2.7.7.7" evidence="1"/>
<evidence type="ECO:0000313" key="6">
    <source>
        <dbReference type="EMBL" id="CAG8778013.1"/>
    </source>
</evidence>
<dbReference type="Pfam" id="PF00136">
    <property type="entry name" value="DNA_pol_B"/>
    <property type="match status" value="1"/>
</dbReference>
<protein>
    <recommendedName>
        <fullName evidence="1">DNA-directed DNA polymerase</fullName>
        <ecNumber evidence="1">2.7.7.7</ecNumber>
    </recommendedName>
</protein>
<gene>
    <name evidence="6" type="ORF">AMORRO_LOCUS17078</name>
</gene>
<dbReference type="GO" id="GO:0000166">
    <property type="term" value="F:nucleotide binding"/>
    <property type="evidence" value="ECO:0007669"/>
    <property type="project" value="InterPro"/>
</dbReference>
<evidence type="ECO:0000256" key="3">
    <source>
        <dbReference type="ARBA" id="ARBA00022695"/>
    </source>
</evidence>
<dbReference type="OrthoDB" id="2386668at2759"/>
<reference evidence="6" key="1">
    <citation type="submission" date="2021-06" db="EMBL/GenBank/DDBJ databases">
        <authorList>
            <person name="Kallberg Y."/>
            <person name="Tangrot J."/>
            <person name="Rosling A."/>
        </authorList>
    </citation>
    <scope>NUCLEOTIDE SEQUENCE</scope>
    <source>
        <strain evidence="6">CL551</strain>
    </source>
</reference>
<dbReference type="InterPro" id="IPR006134">
    <property type="entry name" value="DNA-dir_DNA_pol_B_multi_dom"/>
</dbReference>
<dbReference type="Proteomes" id="UP000789342">
    <property type="component" value="Unassembled WGS sequence"/>
</dbReference>
<dbReference type="AlphaFoldDB" id="A0A9N9NZI5"/>
<keyword evidence="3" id="KW-0548">Nucleotidyltransferase</keyword>
<organism evidence="6 7">
    <name type="scientific">Acaulospora morrowiae</name>
    <dbReference type="NCBI Taxonomy" id="94023"/>
    <lineage>
        <taxon>Eukaryota</taxon>
        <taxon>Fungi</taxon>
        <taxon>Fungi incertae sedis</taxon>
        <taxon>Mucoromycota</taxon>
        <taxon>Glomeromycotina</taxon>
        <taxon>Glomeromycetes</taxon>
        <taxon>Diversisporales</taxon>
        <taxon>Acaulosporaceae</taxon>
        <taxon>Acaulospora</taxon>
    </lineage>
</organism>
<dbReference type="Gene3D" id="1.10.132.60">
    <property type="entry name" value="DNA polymerase family B, C-terminal domain"/>
    <property type="match status" value="1"/>
</dbReference>
<dbReference type="EMBL" id="CAJVPV010050570">
    <property type="protein sequence ID" value="CAG8778013.1"/>
    <property type="molecule type" value="Genomic_DNA"/>
</dbReference>
<keyword evidence="2" id="KW-0808">Transferase</keyword>